<name>A0A7Y4GQQ1_9BRAD</name>
<dbReference type="PRINTS" id="PR00081">
    <property type="entry name" value="GDHRDH"/>
</dbReference>
<comment type="caution">
    <text evidence="4">The sequence shown here is derived from an EMBL/GenBank/DDBJ whole genome shotgun (WGS) entry which is preliminary data.</text>
</comment>
<dbReference type="EMBL" id="JAAVLX010000003">
    <property type="protein sequence ID" value="NOJ39672.1"/>
    <property type="molecule type" value="Genomic_DNA"/>
</dbReference>
<dbReference type="PRINTS" id="PR00080">
    <property type="entry name" value="SDRFAMILY"/>
</dbReference>
<proteinExistence type="inferred from homology"/>
<protein>
    <submittedName>
        <fullName evidence="4">Oxidoreductase</fullName>
    </submittedName>
</protein>
<evidence type="ECO:0000313" key="4">
    <source>
        <dbReference type="EMBL" id="NOJ39672.1"/>
    </source>
</evidence>
<dbReference type="AlphaFoldDB" id="A0A7Y4GQQ1"/>
<organism evidence="4 5">
    <name type="scientific">Bradyrhizobium australiense</name>
    <dbReference type="NCBI Taxonomy" id="2721161"/>
    <lineage>
        <taxon>Bacteria</taxon>
        <taxon>Pseudomonadati</taxon>
        <taxon>Pseudomonadota</taxon>
        <taxon>Alphaproteobacteria</taxon>
        <taxon>Hyphomicrobiales</taxon>
        <taxon>Nitrobacteraceae</taxon>
        <taxon>Bradyrhizobium</taxon>
    </lineage>
</organism>
<dbReference type="Proteomes" id="UP000544122">
    <property type="component" value="Unassembled WGS sequence"/>
</dbReference>
<gene>
    <name evidence="4" type="ORF">HCN58_08650</name>
</gene>
<dbReference type="InterPro" id="IPR051911">
    <property type="entry name" value="SDR_oxidoreductase"/>
</dbReference>
<dbReference type="NCBIfam" id="NF004823">
    <property type="entry name" value="PRK06179.1"/>
    <property type="match status" value="1"/>
</dbReference>
<accession>A0A7Y4GQQ1</accession>
<evidence type="ECO:0000256" key="1">
    <source>
        <dbReference type="ARBA" id="ARBA00006484"/>
    </source>
</evidence>
<dbReference type="GO" id="GO:0016491">
    <property type="term" value="F:oxidoreductase activity"/>
    <property type="evidence" value="ECO:0007669"/>
    <property type="project" value="UniProtKB-KW"/>
</dbReference>
<dbReference type="CDD" id="cd05374">
    <property type="entry name" value="17beta-HSD-like_SDR_c"/>
    <property type="match status" value="1"/>
</dbReference>
<dbReference type="Pfam" id="PF00106">
    <property type="entry name" value="adh_short"/>
    <property type="match status" value="1"/>
</dbReference>
<evidence type="ECO:0000256" key="3">
    <source>
        <dbReference type="RuleBase" id="RU000363"/>
    </source>
</evidence>
<dbReference type="InterPro" id="IPR036291">
    <property type="entry name" value="NAD(P)-bd_dom_sf"/>
</dbReference>
<comment type="similarity">
    <text evidence="1 3">Belongs to the short-chain dehydrogenases/reductases (SDR) family.</text>
</comment>
<dbReference type="PANTHER" id="PTHR43976">
    <property type="entry name" value="SHORT CHAIN DEHYDROGENASE"/>
    <property type="match status" value="1"/>
</dbReference>
<dbReference type="PANTHER" id="PTHR43976:SF16">
    <property type="entry name" value="SHORT-CHAIN DEHYDROGENASE_REDUCTASE FAMILY PROTEIN"/>
    <property type="match status" value="1"/>
</dbReference>
<keyword evidence="2" id="KW-0560">Oxidoreductase</keyword>
<evidence type="ECO:0000313" key="5">
    <source>
        <dbReference type="Proteomes" id="UP000544122"/>
    </source>
</evidence>
<dbReference type="Gene3D" id="3.40.50.720">
    <property type="entry name" value="NAD(P)-binding Rossmann-like Domain"/>
    <property type="match status" value="1"/>
</dbReference>
<sequence length="274" mass="29330">MEILMLQDGKVAIVTGASTGIGLASAKALREAGFRVFGTSRRMAAGGPDGITMVACDVTDDSSVKLIVDKVLDTTGRIDVLVNNAGTGLMGGAEESSIAQAQALFDVNLFGVMRMSNAVLPHMRARKSGRIINISSVLGLIPAPFSALYASTKHALEGYSESLDHEVRSFGIRVCLLEPAYTSTSFEQNMVLPDRALDAYVAARARAVAVLQEIMKTADKPEIVAKRVVEAATTASPRHRYTCGKMAGQVSVLRRFVPERMFDKSLRKQLGLPA</sequence>
<reference evidence="4 5" key="1">
    <citation type="submission" date="2020-03" db="EMBL/GenBank/DDBJ databases">
        <title>Bradyrhizobium diversity isolated from nodules of Indigofera sp.</title>
        <authorList>
            <person name="Klepa M."/>
            <person name="Helene L."/>
            <person name="Hungria M."/>
        </authorList>
    </citation>
    <scope>NUCLEOTIDE SEQUENCE [LARGE SCALE GENOMIC DNA]</scope>
    <source>
        <strain evidence="4 5">WSM 1791</strain>
    </source>
</reference>
<dbReference type="SUPFAM" id="SSF51735">
    <property type="entry name" value="NAD(P)-binding Rossmann-fold domains"/>
    <property type="match status" value="1"/>
</dbReference>
<evidence type="ECO:0000256" key="2">
    <source>
        <dbReference type="ARBA" id="ARBA00023002"/>
    </source>
</evidence>
<keyword evidence="5" id="KW-1185">Reference proteome</keyword>
<dbReference type="InterPro" id="IPR002347">
    <property type="entry name" value="SDR_fam"/>
</dbReference>